<dbReference type="CDD" id="cd04647">
    <property type="entry name" value="LbH_MAT_like"/>
    <property type="match status" value="1"/>
</dbReference>
<keyword evidence="2" id="KW-1185">Reference proteome</keyword>
<name>A0A2M9AAR7_9BACT</name>
<gene>
    <name evidence="1" type="ORF">BGX16_2882</name>
</gene>
<dbReference type="AlphaFoldDB" id="A0A2M9AAR7"/>
<proteinExistence type="predicted"/>
<dbReference type="Pfam" id="PF00132">
    <property type="entry name" value="Hexapep"/>
    <property type="match status" value="2"/>
</dbReference>
<accession>A0A2M9AAR7</accession>
<dbReference type="RefSeq" id="WP_100426666.1">
    <property type="nucleotide sequence ID" value="NZ_PGEX01000001.1"/>
</dbReference>
<keyword evidence="1" id="KW-0808">Transferase</keyword>
<dbReference type="OrthoDB" id="9812571at2"/>
<dbReference type="Gene3D" id="2.160.10.10">
    <property type="entry name" value="Hexapeptide repeat proteins"/>
    <property type="match status" value="1"/>
</dbReference>
<dbReference type="Proteomes" id="UP000231134">
    <property type="component" value="Unassembled WGS sequence"/>
</dbReference>
<sequence length="178" mass="19862">MNKIIRLISLFFYYCFAQYLPDSYTPIFGKPSNFIRIFLCRRIFKSCGKRVLNINRHAFFGFGKNVEIGDFSSIGANCVLHPNVKIGQYVMMGPETYIVGNNHITADVNTPMCFQGKTENKVTVIEDDVWIGARVMIMPGRKIGKGSILAAGAVVTKDVPSLCVFGGNPAKLIRRRGM</sequence>
<dbReference type="EMBL" id="PGEX01000001">
    <property type="protein sequence ID" value="PJJ42831.1"/>
    <property type="molecule type" value="Genomic_DNA"/>
</dbReference>
<comment type="caution">
    <text evidence="1">The sequence shown here is derived from an EMBL/GenBank/DDBJ whole genome shotgun (WGS) entry which is preliminary data.</text>
</comment>
<organism evidence="1 2">
    <name type="scientific">Hallerella succinigenes</name>
    <dbReference type="NCBI Taxonomy" id="1896222"/>
    <lineage>
        <taxon>Bacteria</taxon>
        <taxon>Pseudomonadati</taxon>
        <taxon>Fibrobacterota</taxon>
        <taxon>Fibrobacteria</taxon>
        <taxon>Fibrobacterales</taxon>
        <taxon>Fibrobacteraceae</taxon>
        <taxon>Hallerella</taxon>
    </lineage>
</organism>
<evidence type="ECO:0000313" key="2">
    <source>
        <dbReference type="Proteomes" id="UP000231134"/>
    </source>
</evidence>
<dbReference type="GO" id="GO:0016740">
    <property type="term" value="F:transferase activity"/>
    <property type="evidence" value="ECO:0007669"/>
    <property type="project" value="UniProtKB-KW"/>
</dbReference>
<dbReference type="InterPro" id="IPR011004">
    <property type="entry name" value="Trimer_LpxA-like_sf"/>
</dbReference>
<dbReference type="SUPFAM" id="SSF51161">
    <property type="entry name" value="Trimeric LpxA-like enzymes"/>
    <property type="match status" value="1"/>
</dbReference>
<reference evidence="1 2" key="1">
    <citation type="submission" date="2017-11" db="EMBL/GenBank/DDBJ databases">
        <title>Animal gut microbial communities from fecal samples from Wisconsin, USA.</title>
        <authorList>
            <person name="Neumann A."/>
        </authorList>
    </citation>
    <scope>NUCLEOTIDE SEQUENCE [LARGE SCALE GENOMIC DNA]</scope>
    <source>
        <strain evidence="1 2">UWS3</strain>
    </source>
</reference>
<dbReference type="InterPro" id="IPR051159">
    <property type="entry name" value="Hexapeptide_acetyltransf"/>
</dbReference>
<dbReference type="PANTHER" id="PTHR23416">
    <property type="entry name" value="SIALIC ACID SYNTHASE-RELATED"/>
    <property type="match status" value="1"/>
</dbReference>
<evidence type="ECO:0000313" key="1">
    <source>
        <dbReference type="EMBL" id="PJJ42831.1"/>
    </source>
</evidence>
<protein>
    <submittedName>
        <fullName evidence="1">Maltose O-acetyltransferase</fullName>
    </submittedName>
</protein>
<dbReference type="InterPro" id="IPR001451">
    <property type="entry name" value="Hexapep"/>
</dbReference>